<dbReference type="GO" id="GO:0006355">
    <property type="term" value="P:regulation of DNA-templated transcription"/>
    <property type="evidence" value="ECO:0007669"/>
    <property type="project" value="InterPro"/>
</dbReference>
<accession>A0A4R8G1V2</accession>
<evidence type="ECO:0000313" key="3">
    <source>
        <dbReference type="Proteomes" id="UP000294489"/>
    </source>
</evidence>
<dbReference type="RefSeq" id="WP_134017929.1">
    <property type="nucleotide sequence ID" value="NZ_SOEC01000008.1"/>
</dbReference>
<evidence type="ECO:0000259" key="1">
    <source>
        <dbReference type="Pfam" id="PF03869"/>
    </source>
</evidence>
<evidence type="ECO:0000313" key="2">
    <source>
        <dbReference type="EMBL" id="TDX29086.1"/>
    </source>
</evidence>
<dbReference type="GO" id="GO:0003677">
    <property type="term" value="F:DNA binding"/>
    <property type="evidence" value="ECO:0007669"/>
    <property type="project" value="InterPro"/>
</dbReference>
<dbReference type="InterPro" id="IPR010985">
    <property type="entry name" value="Ribbon_hlx_hlx"/>
</dbReference>
<dbReference type="InterPro" id="IPR005569">
    <property type="entry name" value="Arc_DNA-bd_dom"/>
</dbReference>
<name>A0A4R8G1V2_9GAMM</name>
<dbReference type="AlphaFoldDB" id="A0A4R8G1V2"/>
<gene>
    <name evidence="2" type="ORF">DFO67_108130</name>
</gene>
<organism evidence="2 3">
    <name type="scientific">Modicisalibacter xianhensis</name>
    <dbReference type="NCBI Taxonomy" id="442341"/>
    <lineage>
        <taxon>Bacteria</taxon>
        <taxon>Pseudomonadati</taxon>
        <taxon>Pseudomonadota</taxon>
        <taxon>Gammaproteobacteria</taxon>
        <taxon>Oceanospirillales</taxon>
        <taxon>Halomonadaceae</taxon>
        <taxon>Modicisalibacter</taxon>
    </lineage>
</organism>
<dbReference type="Pfam" id="PF03869">
    <property type="entry name" value="Arc"/>
    <property type="match status" value="1"/>
</dbReference>
<dbReference type="InterPro" id="IPR013321">
    <property type="entry name" value="Arc_rbn_hlx_hlx"/>
</dbReference>
<dbReference type="Gene3D" id="1.10.1220.10">
    <property type="entry name" value="Met repressor-like"/>
    <property type="match status" value="1"/>
</dbReference>
<dbReference type="OrthoDB" id="8117140at2"/>
<feature type="domain" description="Arc-like DNA binding" evidence="1">
    <location>
        <begin position="5"/>
        <end position="48"/>
    </location>
</feature>
<sequence>MRENEAQFNLRVPSNLRDLVKEAAKRNNRSQTAEVVARLEESFAREGTFREGAEVGPRISADSDTRELIVAMEMLLNQVDLMRKELNGRLKGLKGIGEE</sequence>
<dbReference type="SUPFAM" id="SSF47598">
    <property type="entry name" value="Ribbon-helix-helix"/>
    <property type="match status" value="1"/>
</dbReference>
<proteinExistence type="predicted"/>
<dbReference type="EMBL" id="SOEC01000008">
    <property type="protein sequence ID" value="TDX29086.1"/>
    <property type="molecule type" value="Genomic_DNA"/>
</dbReference>
<comment type="caution">
    <text evidence="2">The sequence shown here is derived from an EMBL/GenBank/DDBJ whole genome shotgun (WGS) entry which is preliminary data.</text>
</comment>
<dbReference type="Proteomes" id="UP000294489">
    <property type="component" value="Unassembled WGS sequence"/>
</dbReference>
<reference evidence="2 3" key="1">
    <citation type="submission" date="2019-03" db="EMBL/GenBank/DDBJ databases">
        <title>Freshwater and sediment microbial communities from various areas in North America, analyzing microbe dynamics in response to fracking.</title>
        <authorList>
            <person name="Lamendella R."/>
        </authorList>
    </citation>
    <scope>NUCLEOTIDE SEQUENCE [LARGE SCALE GENOMIC DNA]</scope>
    <source>
        <strain evidence="2 3">6_TX</strain>
    </source>
</reference>
<protein>
    <submittedName>
        <fullName evidence="2">Arc-like DNA binding dprotein</fullName>
    </submittedName>
</protein>